<evidence type="ECO:0000313" key="6">
    <source>
        <dbReference type="RefSeq" id="XP_011506580.1"/>
    </source>
</evidence>
<dbReference type="GO" id="GO:0007548">
    <property type="term" value="P:sex differentiation"/>
    <property type="evidence" value="ECO:0007669"/>
    <property type="project" value="UniProtKB-KW"/>
</dbReference>
<keyword evidence="5" id="KW-1185">Reference proteome</keyword>
<dbReference type="SUPFAM" id="SSF143724">
    <property type="entry name" value="PHP14-like"/>
    <property type="match status" value="1"/>
</dbReference>
<evidence type="ECO:0000256" key="3">
    <source>
        <dbReference type="ARBA" id="ARBA00022782"/>
    </source>
</evidence>
<dbReference type="AlphaFoldDB" id="A0AAJ6YY65"/>
<keyword evidence="4" id="KW-0726">Sexual differentiation</keyword>
<dbReference type="GO" id="GO:0030154">
    <property type="term" value="P:cell differentiation"/>
    <property type="evidence" value="ECO:0007669"/>
    <property type="project" value="UniProtKB-KW"/>
</dbReference>
<dbReference type="GO" id="GO:0005829">
    <property type="term" value="C:cytosol"/>
    <property type="evidence" value="ECO:0007669"/>
    <property type="project" value="TreeGrafter"/>
</dbReference>
<comment type="similarity">
    <text evidence="2">Belongs to the janus family.</text>
</comment>
<accession>A0AAJ6YY65</accession>
<evidence type="ECO:0000256" key="2">
    <source>
        <dbReference type="ARBA" id="ARBA00010971"/>
    </source>
</evidence>
<gene>
    <name evidence="6" type="primary">LOC105369036</name>
</gene>
<dbReference type="Pfam" id="PF05005">
    <property type="entry name" value="Ocnus"/>
    <property type="match status" value="1"/>
</dbReference>
<dbReference type="Proteomes" id="UP000695007">
    <property type="component" value="Unplaced"/>
</dbReference>
<dbReference type="PANTHER" id="PTHR12258">
    <property type="entry name" value="JANUS-A/JANUS-B"/>
    <property type="match status" value="1"/>
</dbReference>
<protein>
    <submittedName>
        <fullName evidence="6">14 kDa phosphohistidine phosphatase-like</fullName>
    </submittedName>
</protein>
<dbReference type="GeneID" id="105369036"/>
<name>A0AAJ6YY65_9HYME</name>
<evidence type="ECO:0000313" key="5">
    <source>
        <dbReference type="Proteomes" id="UP000695007"/>
    </source>
</evidence>
<reference evidence="6" key="1">
    <citation type="submission" date="2025-08" db="UniProtKB">
        <authorList>
            <consortium name="RefSeq"/>
        </authorList>
    </citation>
    <scope>IDENTIFICATION</scope>
</reference>
<evidence type="ECO:0000256" key="4">
    <source>
        <dbReference type="ARBA" id="ARBA00022928"/>
    </source>
</evidence>
<dbReference type="InterPro" id="IPR007702">
    <property type="entry name" value="Janus"/>
</dbReference>
<dbReference type="PANTHER" id="PTHR12258:SF5">
    <property type="entry name" value="BCDNA.GH02250-RELATED"/>
    <property type="match status" value="1"/>
</dbReference>
<sequence length="84" mass="9712">MTRDERIPTALNIFEEAEAELYNIYNDWFGNCIGGGVIDHEPESKKIKVFGYSEGLGRADHELAISILKKKYTDYKMTWSNESY</sequence>
<evidence type="ECO:0000256" key="1">
    <source>
        <dbReference type="ARBA" id="ARBA00002508"/>
    </source>
</evidence>
<organism evidence="5 6">
    <name type="scientific">Ceratosolen solmsi marchali</name>
    <dbReference type="NCBI Taxonomy" id="326594"/>
    <lineage>
        <taxon>Eukaryota</taxon>
        <taxon>Metazoa</taxon>
        <taxon>Ecdysozoa</taxon>
        <taxon>Arthropoda</taxon>
        <taxon>Hexapoda</taxon>
        <taxon>Insecta</taxon>
        <taxon>Pterygota</taxon>
        <taxon>Neoptera</taxon>
        <taxon>Endopterygota</taxon>
        <taxon>Hymenoptera</taxon>
        <taxon>Apocrita</taxon>
        <taxon>Proctotrupomorpha</taxon>
        <taxon>Chalcidoidea</taxon>
        <taxon>Agaonidae</taxon>
        <taxon>Agaoninae</taxon>
        <taxon>Ceratosolen</taxon>
    </lineage>
</organism>
<keyword evidence="3" id="KW-0221">Differentiation</keyword>
<dbReference type="Gene3D" id="3.50.20.20">
    <property type="entry name" value="Janus/Ocnus"/>
    <property type="match status" value="1"/>
</dbReference>
<dbReference type="KEGG" id="csol:105369036"/>
<proteinExistence type="inferred from homology"/>
<dbReference type="RefSeq" id="XP_011506580.1">
    <property type="nucleotide sequence ID" value="XM_011508278.1"/>
</dbReference>
<dbReference type="InterPro" id="IPR038596">
    <property type="entry name" value="Janus_sf"/>
</dbReference>
<comment type="function">
    <text evidence="1">JanA and janB regulate somatic sex differentiation.</text>
</comment>
<dbReference type="GO" id="GO:0101006">
    <property type="term" value="F:protein histidine phosphatase activity"/>
    <property type="evidence" value="ECO:0007669"/>
    <property type="project" value="TreeGrafter"/>
</dbReference>